<organism evidence="1 2">
    <name type="scientific">Parasponia andersonii</name>
    <name type="common">Sponia andersonii</name>
    <dbReference type="NCBI Taxonomy" id="3476"/>
    <lineage>
        <taxon>Eukaryota</taxon>
        <taxon>Viridiplantae</taxon>
        <taxon>Streptophyta</taxon>
        <taxon>Embryophyta</taxon>
        <taxon>Tracheophyta</taxon>
        <taxon>Spermatophyta</taxon>
        <taxon>Magnoliopsida</taxon>
        <taxon>eudicotyledons</taxon>
        <taxon>Gunneridae</taxon>
        <taxon>Pentapetalae</taxon>
        <taxon>rosids</taxon>
        <taxon>fabids</taxon>
        <taxon>Rosales</taxon>
        <taxon>Cannabaceae</taxon>
        <taxon>Parasponia</taxon>
    </lineage>
</organism>
<keyword evidence="2" id="KW-1185">Reference proteome</keyword>
<name>A0A2P5DCD2_PARAD</name>
<reference evidence="2" key="1">
    <citation type="submission" date="2016-06" db="EMBL/GenBank/DDBJ databases">
        <title>Parallel loss of symbiosis genes in relatives of nitrogen-fixing non-legume Parasponia.</title>
        <authorList>
            <person name="Van Velzen R."/>
            <person name="Holmer R."/>
            <person name="Bu F."/>
            <person name="Rutten L."/>
            <person name="Van Zeijl A."/>
            <person name="Liu W."/>
            <person name="Santuari L."/>
            <person name="Cao Q."/>
            <person name="Sharma T."/>
            <person name="Shen D."/>
            <person name="Roswanjaya Y."/>
            <person name="Wardhani T."/>
            <person name="Kalhor M.S."/>
            <person name="Jansen J."/>
            <person name="Van den Hoogen J."/>
            <person name="Gungor B."/>
            <person name="Hartog M."/>
            <person name="Hontelez J."/>
            <person name="Verver J."/>
            <person name="Yang W.-C."/>
            <person name="Schijlen E."/>
            <person name="Repin R."/>
            <person name="Schilthuizen M."/>
            <person name="Schranz E."/>
            <person name="Heidstra R."/>
            <person name="Miyata K."/>
            <person name="Fedorova E."/>
            <person name="Kohlen W."/>
            <person name="Bisseling T."/>
            <person name="Smit S."/>
            <person name="Geurts R."/>
        </authorList>
    </citation>
    <scope>NUCLEOTIDE SEQUENCE [LARGE SCALE GENOMIC DNA]</scope>
    <source>
        <strain evidence="2">cv. WU1-14</strain>
    </source>
</reference>
<dbReference type="SUPFAM" id="SSF50998">
    <property type="entry name" value="Quinoprotein alcohol dehydrogenase-like"/>
    <property type="match status" value="1"/>
</dbReference>
<protein>
    <submittedName>
        <fullName evidence="1">Quinoprotein alcohol dehydrogenase-like superfamily</fullName>
    </submittedName>
</protein>
<dbReference type="AlphaFoldDB" id="A0A2P5DCD2"/>
<evidence type="ECO:0000313" key="2">
    <source>
        <dbReference type="Proteomes" id="UP000237105"/>
    </source>
</evidence>
<sequence length="166" mass="18719">MTRYLYGINIIMHLNALKDPYILCWDVRKADDVLYKLYRLSEYTNQRILFDIEPLGRHLGTGGQDGFVHVYDLQTGQWKSSFQAALDTVNGFSFHPYLPMAASSSGHRRFLVPDDGSEDLHLEGEENCASVWSFSCDALVGNDVNTNIGDLNTRSEPGNLKLNQNS</sequence>
<accession>A0A2P5DCD2</accession>
<dbReference type="Gene3D" id="2.130.10.10">
    <property type="entry name" value="YVTN repeat-like/Quinoprotein amine dehydrogenase"/>
    <property type="match status" value="1"/>
</dbReference>
<dbReference type="InterPro" id="IPR051150">
    <property type="entry name" value="SWT21/TCAB1_mRNA_Telomere"/>
</dbReference>
<dbReference type="PANTHER" id="PTHR13211">
    <property type="entry name" value="TELOMERASE CAJAL BODY PROTEIN 1"/>
    <property type="match status" value="1"/>
</dbReference>
<dbReference type="InterPro" id="IPR011047">
    <property type="entry name" value="Quinoprotein_ADH-like_sf"/>
</dbReference>
<gene>
    <name evidence="1" type="ORF">PanWU01x14_076550</name>
</gene>
<dbReference type="OrthoDB" id="239865at2759"/>
<proteinExistence type="predicted"/>
<dbReference type="Proteomes" id="UP000237105">
    <property type="component" value="Unassembled WGS sequence"/>
</dbReference>
<comment type="caution">
    <text evidence="1">The sequence shown here is derived from an EMBL/GenBank/DDBJ whole genome shotgun (WGS) entry which is preliminary data.</text>
</comment>
<dbReference type="EMBL" id="JXTB01000047">
    <property type="protein sequence ID" value="PON70945.1"/>
    <property type="molecule type" value="Genomic_DNA"/>
</dbReference>
<dbReference type="STRING" id="3476.A0A2P5DCD2"/>
<evidence type="ECO:0000313" key="1">
    <source>
        <dbReference type="EMBL" id="PON70945.1"/>
    </source>
</evidence>
<dbReference type="PANTHER" id="PTHR13211:SF0">
    <property type="entry name" value="TELOMERASE CAJAL BODY PROTEIN 1"/>
    <property type="match status" value="1"/>
</dbReference>
<dbReference type="InterPro" id="IPR015943">
    <property type="entry name" value="WD40/YVTN_repeat-like_dom_sf"/>
</dbReference>